<dbReference type="InterPro" id="IPR013656">
    <property type="entry name" value="PAS_4"/>
</dbReference>
<dbReference type="InterPro" id="IPR005467">
    <property type="entry name" value="His_kinase_dom"/>
</dbReference>
<comment type="catalytic activity">
    <reaction evidence="1">
        <text>ATP + protein L-histidine = ADP + protein N-phospho-L-histidine.</text>
        <dbReference type="EC" id="2.7.13.3"/>
    </reaction>
</comment>
<reference evidence="11 12" key="1">
    <citation type="submission" date="2019-06" db="EMBL/GenBank/DDBJ databases">
        <title>Complete genome sequence of Ensifer mexicanus ITTG R7 isolated from nodules of Acacia angustissima (Mill.) Kuntze.</title>
        <authorList>
            <person name="Rincon-Rosales R."/>
            <person name="Rogel M.A."/>
            <person name="Guerrero G."/>
            <person name="Rincon-Molina C.I."/>
            <person name="Lopez-Lopez A."/>
            <person name="Martinez-Romero E."/>
        </authorList>
    </citation>
    <scope>NUCLEOTIDE SEQUENCE [LARGE SCALE GENOMIC DNA]</scope>
    <source>
        <strain evidence="11 12">ITTG R7</strain>
    </source>
</reference>
<evidence type="ECO:0000256" key="8">
    <source>
        <dbReference type="ARBA" id="ARBA00023012"/>
    </source>
</evidence>
<evidence type="ECO:0000256" key="3">
    <source>
        <dbReference type="ARBA" id="ARBA00022553"/>
    </source>
</evidence>
<dbReference type="InterPro" id="IPR003594">
    <property type="entry name" value="HATPase_dom"/>
</dbReference>
<dbReference type="SUPFAM" id="SSF55785">
    <property type="entry name" value="PYP-like sensor domain (PAS domain)"/>
    <property type="match status" value="1"/>
</dbReference>
<dbReference type="Pfam" id="PF08448">
    <property type="entry name" value="PAS_4"/>
    <property type="match status" value="1"/>
</dbReference>
<evidence type="ECO:0000256" key="7">
    <source>
        <dbReference type="ARBA" id="ARBA00022840"/>
    </source>
</evidence>
<dbReference type="SMART" id="SM00388">
    <property type="entry name" value="HisKA"/>
    <property type="match status" value="1"/>
</dbReference>
<feature type="region of interest" description="Disordered" evidence="9">
    <location>
        <begin position="18"/>
        <end position="47"/>
    </location>
</feature>
<dbReference type="InterPro" id="IPR035965">
    <property type="entry name" value="PAS-like_dom_sf"/>
</dbReference>
<dbReference type="SUPFAM" id="SSF55874">
    <property type="entry name" value="ATPase domain of HSP90 chaperone/DNA topoisomerase II/histidine kinase"/>
    <property type="match status" value="1"/>
</dbReference>
<dbReference type="AlphaFoldDB" id="A0A859QQ83"/>
<keyword evidence="7" id="KW-0067">ATP-binding</keyword>
<dbReference type="KEGG" id="emx:FKV68_09250"/>
<organism evidence="11 12">
    <name type="scientific">Sinorhizobium mexicanum</name>
    <dbReference type="NCBI Taxonomy" id="375549"/>
    <lineage>
        <taxon>Bacteria</taxon>
        <taxon>Pseudomonadati</taxon>
        <taxon>Pseudomonadota</taxon>
        <taxon>Alphaproteobacteria</taxon>
        <taxon>Hyphomicrobiales</taxon>
        <taxon>Rhizobiaceae</taxon>
        <taxon>Sinorhizobium/Ensifer group</taxon>
        <taxon>Sinorhizobium</taxon>
    </lineage>
</organism>
<keyword evidence="12" id="KW-1185">Reference proteome</keyword>
<keyword evidence="6" id="KW-0418">Kinase</keyword>
<dbReference type="GO" id="GO:0005524">
    <property type="term" value="F:ATP binding"/>
    <property type="evidence" value="ECO:0007669"/>
    <property type="project" value="UniProtKB-KW"/>
</dbReference>
<dbReference type="SMART" id="SM00387">
    <property type="entry name" value="HATPase_c"/>
    <property type="match status" value="1"/>
</dbReference>
<keyword evidence="3" id="KW-0597">Phosphoprotein</keyword>
<dbReference type="InterPro" id="IPR004358">
    <property type="entry name" value="Sig_transdc_His_kin-like_C"/>
</dbReference>
<dbReference type="Gene3D" id="3.30.565.10">
    <property type="entry name" value="Histidine kinase-like ATPase, C-terminal domain"/>
    <property type="match status" value="1"/>
</dbReference>
<dbReference type="PANTHER" id="PTHR43065">
    <property type="entry name" value="SENSOR HISTIDINE KINASE"/>
    <property type="match status" value="1"/>
</dbReference>
<evidence type="ECO:0000256" key="2">
    <source>
        <dbReference type="ARBA" id="ARBA00012438"/>
    </source>
</evidence>
<sequence length="583" mass="62689">MLTGTRGSNACFQIQDAARTPGNVARDSRRPIASPNPVSTTERAASPEDDALEDTMFSIFSDETEPPAEWRKVVIGLAAITFGVVAQSIDGPSGLQSVAPLFYVAGMLPAAGTNGGNRLSASAVLCAMLAFASISLRSFADGVELLAAWGTIVISACLISAHQRVGVRLETAAAELEHQARRFKQTFDLSPVALLEQDFTEIVEHLHAIKASGVVDLAKYARDNPSFGPECARRISTRAVNQAAVEMLGAASPNELLGGLHRFIPEDASLFIEALQALMDGRERYEGLARLRGPRGDVSTAYVAIRFPIKRGGVARVIVGMIDVTERQRMLSELREAQAALTAAKRFSEMGALSATITHELSQPIAGMMMNAQTSLRWLREKGDIRSAVDSLERVLRDARRARDILEFTRSRLSGDTGTQADDVDVESLVKEVAQIMQDELRAANVRLEVSMEHGSGEISGPRVELQQVLVNLVSNALQALRDADAARRRIQLKTSSDGRGAITFTVADCGPGIPESVADRLFAPLFTTRPDGMGMGLSIAKNAVERRGGRIRAYNLLDGAVFEFTLPALGASHELVSQEAAS</sequence>
<protein>
    <recommendedName>
        <fullName evidence="2">histidine kinase</fullName>
        <ecNumber evidence="2">2.7.13.3</ecNumber>
    </recommendedName>
</protein>
<evidence type="ECO:0000313" key="11">
    <source>
        <dbReference type="EMBL" id="QLL61619.1"/>
    </source>
</evidence>
<evidence type="ECO:0000313" key="12">
    <source>
        <dbReference type="Proteomes" id="UP000510721"/>
    </source>
</evidence>
<dbReference type="Pfam" id="PF02518">
    <property type="entry name" value="HATPase_c"/>
    <property type="match status" value="1"/>
</dbReference>
<dbReference type="PANTHER" id="PTHR43065:SF46">
    <property type="entry name" value="C4-DICARBOXYLATE TRANSPORT SENSOR PROTEIN DCTB"/>
    <property type="match status" value="1"/>
</dbReference>
<proteinExistence type="predicted"/>
<name>A0A859QQ83_9HYPH</name>
<dbReference type="CDD" id="cd00130">
    <property type="entry name" value="PAS"/>
    <property type="match status" value="1"/>
</dbReference>
<keyword evidence="4" id="KW-0808">Transferase</keyword>
<gene>
    <name evidence="11" type="ORF">FKV68_09250</name>
</gene>
<dbReference type="GO" id="GO:0000155">
    <property type="term" value="F:phosphorelay sensor kinase activity"/>
    <property type="evidence" value="ECO:0007669"/>
    <property type="project" value="InterPro"/>
</dbReference>
<evidence type="ECO:0000256" key="9">
    <source>
        <dbReference type="SAM" id="MobiDB-lite"/>
    </source>
</evidence>
<evidence type="ECO:0000256" key="6">
    <source>
        <dbReference type="ARBA" id="ARBA00022777"/>
    </source>
</evidence>
<keyword evidence="5" id="KW-0547">Nucleotide-binding</keyword>
<dbReference type="InterPro" id="IPR003661">
    <property type="entry name" value="HisK_dim/P_dom"/>
</dbReference>
<accession>A0A859QQ83</accession>
<evidence type="ECO:0000259" key="10">
    <source>
        <dbReference type="PROSITE" id="PS50109"/>
    </source>
</evidence>
<dbReference type="Gene3D" id="3.30.450.20">
    <property type="entry name" value="PAS domain"/>
    <property type="match status" value="1"/>
</dbReference>
<dbReference type="InterPro" id="IPR036097">
    <property type="entry name" value="HisK_dim/P_sf"/>
</dbReference>
<dbReference type="PROSITE" id="PS50109">
    <property type="entry name" value="HIS_KIN"/>
    <property type="match status" value="1"/>
</dbReference>
<evidence type="ECO:0000256" key="4">
    <source>
        <dbReference type="ARBA" id="ARBA00022679"/>
    </source>
</evidence>
<dbReference type="SUPFAM" id="SSF47384">
    <property type="entry name" value="Homodimeric domain of signal transducing histidine kinase"/>
    <property type="match status" value="1"/>
</dbReference>
<dbReference type="EC" id="2.7.13.3" evidence="2"/>
<evidence type="ECO:0000256" key="1">
    <source>
        <dbReference type="ARBA" id="ARBA00000085"/>
    </source>
</evidence>
<dbReference type="EMBL" id="CP041238">
    <property type="protein sequence ID" value="QLL61619.1"/>
    <property type="molecule type" value="Genomic_DNA"/>
</dbReference>
<evidence type="ECO:0000256" key="5">
    <source>
        <dbReference type="ARBA" id="ARBA00022741"/>
    </source>
</evidence>
<feature type="domain" description="Histidine kinase" evidence="10">
    <location>
        <begin position="356"/>
        <end position="571"/>
    </location>
</feature>
<dbReference type="InterPro" id="IPR000014">
    <property type="entry name" value="PAS"/>
</dbReference>
<dbReference type="PRINTS" id="PR00344">
    <property type="entry name" value="BCTRLSENSOR"/>
</dbReference>
<keyword evidence="8" id="KW-0902">Two-component regulatory system</keyword>
<dbReference type="Gene3D" id="1.10.287.130">
    <property type="match status" value="1"/>
</dbReference>
<dbReference type="InterPro" id="IPR036890">
    <property type="entry name" value="HATPase_C_sf"/>
</dbReference>
<dbReference type="Proteomes" id="UP000510721">
    <property type="component" value="Chromosome"/>
</dbReference>
<dbReference type="CDD" id="cd00082">
    <property type="entry name" value="HisKA"/>
    <property type="match status" value="1"/>
</dbReference>